<dbReference type="AlphaFoldDB" id="G8QU94"/>
<dbReference type="Pfam" id="PF06545">
    <property type="entry name" value="AllG"/>
    <property type="match status" value="1"/>
</dbReference>
<feature type="domain" description="CoA-binding" evidence="2">
    <location>
        <begin position="193"/>
        <end position="284"/>
    </location>
</feature>
<dbReference type="GO" id="GO:0004776">
    <property type="term" value="F:succinate-CoA ligase (GDP-forming) activity"/>
    <property type="evidence" value="ECO:0007669"/>
    <property type="project" value="TreeGrafter"/>
</dbReference>
<accession>G8QU94</accession>
<dbReference type="Pfam" id="PF02629">
    <property type="entry name" value="CoA_binding"/>
    <property type="match status" value="1"/>
</dbReference>
<name>G8QU94_SPHPG</name>
<dbReference type="RefSeq" id="WP_014268913.1">
    <property type="nucleotide sequence ID" value="NC_016633.1"/>
</dbReference>
<sequence>MKRVLIHNELYADSVFLMLLSRDLKKNIGVVSASVIMGTPSNLALLKEQGFLESELVAAKSDDLVIAVDCKDEKTLETVIADAEDFLMGKIAEGEGAIPYEHPATLAEALSVQKTTNLAIISVPGQYAAYEARMALKKGLHVMLFSNNVSIEDEIELKRLGQKKGLLVMGPDCGTAIIGGAGLCFANRVAKGPIGIVAASGTGVQEVSCLLDRFGTGVSQAIGTGGRDLQSQIGGMSMLMGIAALERDPQTKVIVIISKPPNNAIACKVVSALEKGGKPSVVHFLGADLRGFDHSPSISWADNLEDTARLAANLVHVPISTAERAENWPFDMDWESIDVLVKREIAHMDTNQRNLRGYYTGGTLADEALMALSDLNGGVWSNNQTDPAFVLNNPYHSVAHSIIDLGDEIFTVGKPHPMIDPISRTDRIESEMNDPTIAVMLFDCILGDGSHADPATVLSGAIAKAKQAAKDRGGYLSAIVSVTGTDKDFQNRTEQIAILEKQKAIVMPSNYQAVRLAKRILLREFGPKTLHVQTCSHRLSSRSFPSEIESPELDTYAILSLFTQGLHVVNLGLEAFSKNLNACQVPSIQVSWNPPGRGNMRSFEALTRIEKQESLDRDAANAEAVGRIIDSLPMLQGIGRAGDVVPGMRKNLVLHAGPPLTWDCMCGPMRGAVIGALLYEKLANTPEEAAKLAASGKIDFEPCHEHKAVGPMAGVMTESMPVWMIQNKTYGNLAYATLNEGLGKVLRYGAYSQEVLENLRWMETTLAPVLHKALKRHGPIDVRNLVANALMMGDECHNRNKAATSLFIRELAPALVLLGEDPQLLAKVFEKIDSNDHFFLNISMAAAKCAMDAASSVEASTLVTAMARNGTEFSIQISSLGERWFTGPSSAVEGLYLPGFAASDAALDIGDSAIMETLGLGAFAMACAPAIVKFVGGRSLDALAYTKQMYRITISENAAFRIPSLDFRGNPTGIDAMKVVETGILPVIDTGIAHKEPGIGMVGAGMVKPPMNCFVKAVLAYADRYCTN</sequence>
<dbReference type="Gene3D" id="1.10.10.660">
    <property type="entry name" value="conserved protein of unknown function from Enterococcus faecalis V583"/>
    <property type="match status" value="1"/>
</dbReference>
<reference evidence="3 4" key="1">
    <citation type="submission" date="2011-11" db="EMBL/GenBank/DDBJ databases">
        <title>Complete sequence of Spirochaeta sp. grapes.</title>
        <authorList>
            <consortium name="US DOE Joint Genome Institute"/>
            <person name="Lucas S."/>
            <person name="Han J."/>
            <person name="Lapidus A."/>
            <person name="Cheng J.-F."/>
            <person name="Goodwin L."/>
            <person name="Pitluck S."/>
            <person name="Peters L."/>
            <person name="Ovchinnikova G."/>
            <person name="Munk A.C."/>
            <person name="Detter J.C."/>
            <person name="Han C."/>
            <person name="Tapia R."/>
            <person name="Land M."/>
            <person name="Hauser L."/>
            <person name="Kyrpides N."/>
            <person name="Ivanova N."/>
            <person name="Pagani I."/>
            <person name="Ritalahtilisa K."/>
            <person name="Loeffler F."/>
            <person name="Woyke T."/>
        </authorList>
    </citation>
    <scope>NUCLEOTIDE SEQUENCE [LARGE SCALE GENOMIC DNA]</scope>
    <source>
        <strain evidence="4">ATCC BAA-1885 / DSM 22778 / Grapes</strain>
    </source>
</reference>
<evidence type="ECO:0000259" key="2">
    <source>
        <dbReference type="Pfam" id="PF02629"/>
    </source>
</evidence>
<dbReference type="Proteomes" id="UP000005632">
    <property type="component" value="Chromosome"/>
</dbReference>
<dbReference type="GO" id="GO:0009361">
    <property type="term" value="C:succinate-CoA ligase complex (ADP-forming)"/>
    <property type="evidence" value="ECO:0007669"/>
    <property type="project" value="TreeGrafter"/>
</dbReference>
<dbReference type="STRING" id="158190.SpiGrapes_0201"/>
<dbReference type="PANTHER" id="PTHR11117:SF24">
    <property type="entry name" value="PROTEIN FDRA"/>
    <property type="match status" value="1"/>
</dbReference>
<dbReference type="eggNOG" id="COG0074">
    <property type="taxonomic scope" value="Bacteria"/>
</dbReference>
<dbReference type="Pfam" id="PF00549">
    <property type="entry name" value="Ligase_CoA"/>
    <property type="match status" value="1"/>
</dbReference>
<protein>
    <submittedName>
        <fullName evidence="3">Succinyl-CoA synthetase, alpha subunit</fullName>
    </submittedName>
</protein>
<dbReference type="PANTHER" id="PTHR11117">
    <property type="entry name" value="SUCCINYL-COA LIGASE SUBUNIT ALPHA"/>
    <property type="match status" value="1"/>
</dbReference>
<dbReference type="Gene3D" id="3.40.50.720">
    <property type="entry name" value="NAD(P)-binding Rossmann-like Domain"/>
    <property type="match status" value="1"/>
</dbReference>
<dbReference type="GO" id="GO:0006099">
    <property type="term" value="P:tricarboxylic acid cycle"/>
    <property type="evidence" value="ECO:0007669"/>
    <property type="project" value="TreeGrafter"/>
</dbReference>
<dbReference type="InterPro" id="IPR024033">
    <property type="entry name" value="OXTCase_su_AllG_h-dom"/>
</dbReference>
<dbReference type="NCBIfam" id="NF004760">
    <property type="entry name" value="PRK06091.1"/>
    <property type="match status" value="1"/>
</dbReference>
<dbReference type="Gene3D" id="3.90.1710.10">
    <property type="entry name" value="Enterococcus faecalis V583 domain"/>
    <property type="match status" value="1"/>
</dbReference>
<dbReference type="InterPro" id="IPR005811">
    <property type="entry name" value="SUCC_ACL_C"/>
</dbReference>
<dbReference type="InterPro" id="IPR003781">
    <property type="entry name" value="CoA-bd"/>
</dbReference>
<keyword evidence="4" id="KW-1185">Reference proteome</keyword>
<dbReference type="Gene3D" id="3.40.50.261">
    <property type="entry name" value="Succinyl-CoA synthetase domains"/>
    <property type="match status" value="2"/>
</dbReference>
<evidence type="ECO:0000259" key="1">
    <source>
        <dbReference type="Pfam" id="PF00549"/>
    </source>
</evidence>
<dbReference type="InterPro" id="IPR016102">
    <property type="entry name" value="Succinyl-CoA_synth-like"/>
</dbReference>
<evidence type="ECO:0000313" key="4">
    <source>
        <dbReference type="Proteomes" id="UP000005632"/>
    </source>
</evidence>
<dbReference type="Gene3D" id="3.90.1700.10">
    <property type="entry name" value="v583 domain like"/>
    <property type="match status" value="1"/>
</dbReference>
<dbReference type="SUPFAM" id="SSF52210">
    <property type="entry name" value="Succinyl-CoA synthetase domains"/>
    <property type="match status" value="1"/>
</dbReference>
<dbReference type="InterPro" id="IPR009499">
    <property type="entry name" value="AllG-like"/>
</dbReference>
<evidence type="ECO:0000313" key="3">
    <source>
        <dbReference type="EMBL" id="AEV28064.1"/>
    </source>
</evidence>
<dbReference type="GO" id="GO:0004775">
    <property type="term" value="F:succinate-CoA ligase (ADP-forming) activity"/>
    <property type="evidence" value="ECO:0007669"/>
    <property type="project" value="TreeGrafter"/>
</dbReference>
<dbReference type="KEGG" id="sgp:SpiGrapes_0201"/>
<dbReference type="EMBL" id="CP003155">
    <property type="protein sequence ID" value="AEV28064.1"/>
    <property type="molecule type" value="Genomic_DNA"/>
</dbReference>
<dbReference type="GO" id="GO:0005829">
    <property type="term" value="C:cytosol"/>
    <property type="evidence" value="ECO:0007669"/>
    <property type="project" value="TreeGrafter"/>
</dbReference>
<dbReference type="OrthoDB" id="6193532at2"/>
<feature type="domain" description="ATP-citrate synthase/succinyl-CoA ligase C-terminal" evidence="1">
    <location>
        <begin position="359"/>
        <end position="519"/>
    </location>
</feature>
<proteinExistence type="predicted"/>
<organism evidence="3 4">
    <name type="scientific">Sphaerochaeta pleomorpha (strain ATCC BAA-1885 / DSM 22778 / Grapes)</name>
    <dbReference type="NCBI Taxonomy" id="158190"/>
    <lineage>
        <taxon>Bacteria</taxon>
        <taxon>Pseudomonadati</taxon>
        <taxon>Spirochaetota</taxon>
        <taxon>Spirochaetia</taxon>
        <taxon>Spirochaetales</taxon>
        <taxon>Sphaerochaetaceae</taxon>
        <taxon>Sphaerochaeta</taxon>
    </lineage>
</organism>
<gene>
    <name evidence="3" type="ordered locus">SpiGrapes_0201</name>
</gene>
<dbReference type="HOGENOM" id="CLU_010999_0_0_12"/>